<sequence>MTFTISKKSLPFSADKSISQITLSNERLTIVVHDFGARVHQLYAPDKNGKFENILLSKDNSETYVNDGGYYGVICGPVAGRISGATYDSVSLEANEGKNTLHSGSHGWERQFWDYETFENESSFGIRLSLTDRESGFPGQIQAEVTYKLTDSKLEVILSGLSSTDTVFNPAWHPYFNLSAEMTTTEGHILQADVEQIVETNLENIPTGRLLSVDDDFYPLKENILIGDLLKQYPQGLDDCFVFNPEGHKSLTLFDPLSGRKLIAKTDRQAVVIYTATNPERASIINGKTMSKNRGIAIEFQEIPDILHHPEWGTIELRLVRKKFSRQIICLQLIKNLLTDLSVKMYLFL</sequence>
<evidence type="ECO:0000256" key="1">
    <source>
        <dbReference type="ARBA" id="ARBA00006206"/>
    </source>
</evidence>
<dbReference type="PANTHER" id="PTHR10091">
    <property type="entry name" value="ALDOSE-1-EPIMERASE"/>
    <property type="match status" value="1"/>
</dbReference>
<dbReference type="GO" id="GO:0006006">
    <property type="term" value="P:glucose metabolic process"/>
    <property type="evidence" value="ECO:0007669"/>
    <property type="project" value="TreeGrafter"/>
</dbReference>
<dbReference type="Proteomes" id="UP000192161">
    <property type="component" value="Chromosome"/>
</dbReference>
<proteinExistence type="inferred from homology"/>
<comment type="similarity">
    <text evidence="1">Belongs to the aldose epimerase family.</text>
</comment>
<dbReference type="InterPro" id="IPR014718">
    <property type="entry name" value="GH-type_carb-bd"/>
</dbReference>
<gene>
    <name evidence="4" type="ORF">LLJM3_1516</name>
</gene>
<dbReference type="AlphaFoldDB" id="A0AA34TJ44"/>
<evidence type="ECO:0000313" key="4">
    <source>
        <dbReference type="EMBL" id="ARE23700.1"/>
    </source>
</evidence>
<name>A0AA34TJ44_LACLC</name>
<dbReference type="InterPro" id="IPR008183">
    <property type="entry name" value="Aldose_1/G6P_1-epimerase"/>
</dbReference>
<dbReference type="Gene3D" id="2.70.98.10">
    <property type="match status" value="1"/>
</dbReference>
<dbReference type="EMBL" id="CP015901">
    <property type="protein sequence ID" value="ARE23700.1"/>
    <property type="molecule type" value="Genomic_DNA"/>
</dbReference>
<dbReference type="GO" id="GO:0005737">
    <property type="term" value="C:cytoplasm"/>
    <property type="evidence" value="ECO:0007669"/>
    <property type="project" value="TreeGrafter"/>
</dbReference>
<dbReference type="InterPro" id="IPR011013">
    <property type="entry name" value="Gal_mutarotase_sf_dom"/>
</dbReference>
<protein>
    <submittedName>
        <fullName evidence="4">Galactose mutarotase</fullName>
        <ecNumber evidence="4">5.1.3.-</ecNumber>
    </submittedName>
</protein>
<reference evidence="4 5" key="1">
    <citation type="journal article" date="2017" name="BMC Genomics">
        <title>Comparative and functional genomics of the Lactococcus lactis taxon; insights into evolution and niche adaptation.</title>
        <authorList>
            <person name="Kelleher P."/>
            <person name="Bottacini F."/>
            <person name="Mahony J."/>
            <person name="Kilcawley K.N."/>
            <person name="van Sinderen D."/>
        </authorList>
    </citation>
    <scope>NUCLEOTIDE SEQUENCE [LARGE SCALE GENOMIC DNA]</scope>
    <source>
        <strain evidence="4 5">JM3</strain>
    </source>
</reference>
<keyword evidence="3" id="KW-0119">Carbohydrate metabolism</keyword>
<dbReference type="PANTHER" id="PTHR10091:SF0">
    <property type="entry name" value="GALACTOSE MUTAROTASE"/>
    <property type="match status" value="1"/>
</dbReference>
<dbReference type="GO" id="GO:0030246">
    <property type="term" value="F:carbohydrate binding"/>
    <property type="evidence" value="ECO:0007669"/>
    <property type="project" value="InterPro"/>
</dbReference>
<accession>A0AA34TJ44</accession>
<evidence type="ECO:0000313" key="5">
    <source>
        <dbReference type="Proteomes" id="UP000192161"/>
    </source>
</evidence>
<dbReference type="GO" id="GO:0004034">
    <property type="term" value="F:aldose 1-epimerase activity"/>
    <property type="evidence" value="ECO:0007669"/>
    <property type="project" value="TreeGrafter"/>
</dbReference>
<dbReference type="GO" id="GO:0033499">
    <property type="term" value="P:galactose catabolic process via UDP-galactose, Leloir pathway"/>
    <property type="evidence" value="ECO:0007669"/>
    <property type="project" value="TreeGrafter"/>
</dbReference>
<dbReference type="EC" id="5.1.3.-" evidence="4"/>
<dbReference type="CDD" id="cd09019">
    <property type="entry name" value="galactose_mutarotase_like"/>
    <property type="match status" value="1"/>
</dbReference>
<dbReference type="Pfam" id="PF01263">
    <property type="entry name" value="Aldose_epim"/>
    <property type="match status" value="1"/>
</dbReference>
<dbReference type="SUPFAM" id="SSF74650">
    <property type="entry name" value="Galactose mutarotase-like"/>
    <property type="match status" value="1"/>
</dbReference>
<organism evidence="4 5">
    <name type="scientific">Lactococcus lactis subsp. cremoris</name>
    <name type="common">Streptococcus cremoris</name>
    <dbReference type="NCBI Taxonomy" id="1359"/>
    <lineage>
        <taxon>Bacteria</taxon>
        <taxon>Bacillati</taxon>
        <taxon>Bacillota</taxon>
        <taxon>Bacilli</taxon>
        <taxon>Lactobacillales</taxon>
        <taxon>Streptococcaceae</taxon>
        <taxon>Lactococcus</taxon>
    </lineage>
</organism>
<evidence type="ECO:0000256" key="2">
    <source>
        <dbReference type="ARBA" id="ARBA00023235"/>
    </source>
</evidence>
<keyword evidence="2 4" id="KW-0413">Isomerase</keyword>
<dbReference type="RefSeq" id="WP_063284075.1">
    <property type="nucleotide sequence ID" value="NZ_CP015901.2"/>
</dbReference>
<dbReference type="InterPro" id="IPR047215">
    <property type="entry name" value="Galactose_mutarotase-like"/>
</dbReference>
<evidence type="ECO:0000256" key="3">
    <source>
        <dbReference type="ARBA" id="ARBA00023277"/>
    </source>
</evidence>